<evidence type="ECO:0000313" key="3">
    <source>
        <dbReference type="Proteomes" id="UP000239471"/>
    </source>
</evidence>
<accession>A0A2T0B7B2</accession>
<dbReference type="Proteomes" id="UP000239471">
    <property type="component" value="Unassembled WGS sequence"/>
</dbReference>
<name>A0A2T0B7B2_9CLOT</name>
<protein>
    <submittedName>
        <fullName evidence="2">Uncharacterized protein</fullName>
    </submittedName>
</protein>
<comment type="caution">
    <text evidence="2">The sequence shown here is derived from an EMBL/GenBank/DDBJ whole genome shotgun (WGS) entry which is preliminary data.</text>
</comment>
<feature type="compositionally biased region" description="Basic and acidic residues" evidence="1">
    <location>
        <begin position="1"/>
        <end position="17"/>
    </location>
</feature>
<organism evidence="2 3">
    <name type="scientific">Clostridium vincentii</name>
    <dbReference type="NCBI Taxonomy" id="52704"/>
    <lineage>
        <taxon>Bacteria</taxon>
        <taxon>Bacillati</taxon>
        <taxon>Bacillota</taxon>
        <taxon>Clostridia</taxon>
        <taxon>Eubacteriales</taxon>
        <taxon>Clostridiaceae</taxon>
        <taxon>Clostridium</taxon>
    </lineage>
</organism>
<dbReference type="EMBL" id="PVXQ01000055">
    <property type="protein sequence ID" value="PRR79780.1"/>
    <property type="molecule type" value="Genomic_DNA"/>
</dbReference>
<feature type="region of interest" description="Disordered" evidence="1">
    <location>
        <begin position="1"/>
        <end position="39"/>
    </location>
</feature>
<sequence>MNEKRDNNDSGNKEKPKSLASCGSNSKGKKKTATNNQWA</sequence>
<dbReference type="AlphaFoldDB" id="A0A2T0B7B2"/>
<keyword evidence="3" id="KW-1185">Reference proteome</keyword>
<gene>
    <name evidence="2" type="ORF">CLVI_32260</name>
</gene>
<reference evidence="2 3" key="1">
    <citation type="submission" date="2018-03" db="EMBL/GenBank/DDBJ databases">
        <title>Genome sequence of Clostridium vincentii DSM 10228.</title>
        <authorList>
            <person name="Poehlein A."/>
            <person name="Daniel R."/>
        </authorList>
    </citation>
    <scope>NUCLEOTIDE SEQUENCE [LARGE SCALE GENOMIC DNA]</scope>
    <source>
        <strain evidence="2 3">DSM 10228</strain>
    </source>
</reference>
<evidence type="ECO:0000313" key="2">
    <source>
        <dbReference type="EMBL" id="PRR79780.1"/>
    </source>
</evidence>
<evidence type="ECO:0000256" key="1">
    <source>
        <dbReference type="SAM" id="MobiDB-lite"/>
    </source>
</evidence>
<proteinExistence type="predicted"/>